<organism evidence="1 2">
    <name type="scientific">Methanoculleus bourgensis</name>
    <dbReference type="NCBI Taxonomy" id="83986"/>
    <lineage>
        <taxon>Archaea</taxon>
        <taxon>Methanobacteriati</taxon>
        <taxon>Methanobacteriota</taxon>
        <taxon>Stenosarchaea group</taxon>
        <taxon>Methanomicrobia</taxon>
        <taxon>Methanomicrobiales</taxon>
        <taxon>Methanomicrobiaceae</taxon>
        <taxon>Methanoculleus</taxon>
    </lineage>
</organism>
<accession>A0A0X3BPI4</accession>
<name>A0A0X3BPI4_9EURY</name>
<evidence type="ECO:0000313" key="1">
    <source>
        <dbReference type="EMBL" id="CVK33957.1"/>
    </source>
</evidence>
<dbReference type="EMBL" id="LT158599">
    <property type="protein sequence ID" value="CVK33957.1"/>
    <property type="molecule type" value="Genomic_DNA"/>
</dbReference>
<protein>
    <submittedName>
        <fullName evidence="1">Uncharacterized protein</fullName>
    </submittedName>
</protein>
<dbReference type="AlphaFoldDB" id="A0A0X3BPI4"/>
<gene>
    <name evidence="1" type="ORF">MMAB1_2744</name>
</gene>
<dbReference type="KEGG" id="mema:MMAB1_2744"/>
<dbReference type="OrthoDB" id="147458at2157"/>
<reference evidence="1 2" key="1">
    <citation type="submission" date="2016-01" db="EMBL/GenBank/DDBJ databases">
        <authorList>
            <person name="Manzoor S."/>
        </authorList>
    </citation>
    <scope>NUCLEOTIDE SEQUENCE [LARGE SCALE GENOMIC DNA]</scope>
    <source>
        <strain evidence="1">Methanoculleus sp MAB1</strain>
    </source>
</reference>
<dbReference type="GeneID" id="27138313"/>
<dbReference type="RefSeq" id="WP_062265151.1">
    <property type="nucleotide sequence ID" value="NZ_LT158599.1"/>
</dbReference>
<evidence type="ECO:0000313" key="2">
    <source>
        <dbReference type="Proteomes" id="UP000069850"/>
    </source>
</evidence>
<sequence length="250" mass="28548">MDPTAQETISRHLLTYQKFVETTTFHPKILKCLFVNAYNHFYSGKILAEKGLITQSYNCLRMGLESEWLGLILMKDTELGIVWILGSGDKSDLKRLKDLEKPHQIRKILGDAPRITVQDRDEIYKALSDKSHTKISSITRLFIPPEGPLPLMDVRCIPMGGMQGEETISRILRGLLTVLTFALAEIEDNLGQRLLEEEWEWKRSDLIQISEGALGDEGGPFEPHISSWGHPEADPIRTAIMLRMIFYREI</sequence>
<proteinExistence type="predicted"/>
<dbReference type="Proteomes" id="UP000069850">
    <property type="component" value="Chromosome 1"/>
</dbReference>